<gene>
    <name evidence="1" type="ORF">BSL82_05025</name>
</gene>
<protein>
    <submittedName>
        <fullName evidence="1">Uncharacterized protein</fullName>
    </submittedName>
</protein>
<dbReference type="EMBL" id="CP018221">
    <property type="protein sequence ID" value="API58755.1"/>
    <property type="molecule type" value="Genomic_DNA"/>
</dbReference>
<evidence type="ECO:0000313" key="2">
    <source>
        <dbReference type="Proteomes" id="UP000182063"/>
    </source>
</evidence>
<name>A0A1L3ZT09_9SPHN</name>
<organism evidence="1 2">
    <name type="scientific">Tardibacter chloracetimidivorans</name>
    <dbReference type="NCBI Taxonomy" id="1921510"/>
    <lineage>
        <taxon>Bacteria</taxon>
        <taxon>Pseudomonadati</taxon>
        <taxon>Pseudomonadota</taxon>
        <taxon>Alphaproteobacteria</taxon>
        <taxon>Sphingomonadales</taxon>
        <taxon>Sphingomonadaceae</taxon>
        <taxon>Tardibacter</taxon>
    </lineage>
</organism>
<evidence type="ECO:0000313" key="1">
    <source>
        <dbReference type="EMBL" id="API58755.1"/>
    </source>
</evidence>
<dbReference type="Proteomes" id="UP000182063">
    <property type="component" value="Chromosome"/>
</dbReference>
<keyword evidence="2" id="KW-1185">Reference proteome</keyword>
<sequence length="67" mass="7743">MLLLSWNEMGWTSYLLAFADALSPFRTLLTVLAADLGRFSFFGLRGSRLPDIFFLPMNIVLRMITQW</sequence>
<dbReference type="KEGG" id="sphj:BSL82_05025"/>
<dbReference type="AlphaFoldDB" id="A0A1L3ZT09"/>
<reference evidence="2" key="1">
    <citation type="submission" date="2016-11" db="EMBL/GenBank/DDBJ databases">
        <title>Complete Genome Sequence of alachlor-degrading Sphingomonas sp. strain JJ-A5.</title>
        <authorList>
            <person name="Lee H."/>
            <person name="Ka J.-O."/>
        </authorList>
    </citation>
    <scope>NUCLEOTIDE SEQUENCE [LARGE SCALE GENOMIC DNA]</scope>
    <source>
        <strain evidence="2">JJ-A5</strain>
    </source>
</reference>
<proteinExistence type="predicted"/>
<accession>A0A1L3ZT09</accession>